<organism evidence="3 4">
    <name type="scientific">Suillus discolor</name>
    <dbReference type="NCBI Taxonomy" id="1912936"/>
    <lineage>
        <taxon>Eukaryota</taxon>
        <taxon>Fungi</taxon>
        <taxon>Dikarya</taxon>
        <taxon>Basidiomycota</taxon>
        <taxon>Agaricomycotina</taxon>
        <taxon>Agaricomycetes</taxon>
        <taxon>Agaricomycetidae</taxon>
        <taxon>Boletales</taxon>
        <taxon>Suillineae</taxon>
        <taxon>Suillaceae</taxon>
        <taxon>Suillus</taxon>
    </lineage>
</organism>
<keyword evidence="4" id="KW-1185">Reference proteome</keyword>
<evidence type="ECO:0000259" key="2">
    <source>
        <dbReference type="PROSITE" id="PS00028"/>
    </source>
</evidence>
<dbReference type="InterPro" id="IPR013087">
    <property type="entry name" value="Znf_C2H2_type"/>
</dbReference>
<dbReference type="AlphaFoldDB" id="A0A9P7ETM6"/>
<dbReference type="PROSITE" id="PS00028">
    <property type="entry name" value="ZINC_FINGER_C2H2_1"/>
    <property type="match status" value="1"/>
</dbReference>
<name>A0A9P7ETM6_9AGAM</name>
<gene>
    <name evidence="3" type="ORF">F5147DRAFT_748270</name>
</gene>
<dbReference type="EMBL" id="JABBWM010000106">
    <property type="protein sequence ID" value="KAG2090117.1"/>
    <property type="molecule type" value="Genomic_DNA"/>
</dbReference>
<dbReference type="InterPro" id="IPR041078">
    <property type="entry name" value="Plavaka"/>
</dbReference>
<evidence type="ECO:0000313" key="3">
    <source>
        <dbReference type="EMBL" id="KAG2090117.1"/>
    </source>
</evidence>
<dbReference type="Proteomes" id="UP000823399">
    <property type="component" value="Unassembled WGS sequence"/>
</dbReference>
<reference evidence="3" key="1">
    <citation type="journal article" date="2020" name="New Phytol.">
        <title>Comparative genomics reveals dynamic genome evolution in host specialist ectomycorrhizal fungi.</title>
        <authorList>
            <person name="Lofgren L.A."/>
            <person name="Nguyen N.H."/>
            <person name="Vilgalys R."/>
            <person name="Ruytinx J."/>
            <person name="Liao H.L."/>
            <person name="Branco S."/>
            <person name="Kuo A."/>
            <person name="LaButti K."/>
            <person name="Lipzen A."/>
            <person name="Andreopoulos W."/>
            <person name="Pangilinan J."/>
            <person name="Riley R."/>
            <person name="Hundley H."/>
            <person name="Na H."/>
            <person name="Barry K."/>
            <person name="Grigoriev I.V."/>
            <person name="Stajich J.E."/>
            <person name="Kennedy P.G."/>
        </authorList>
    </citation>
    <scope>NUCLEOTIDE SEQUENCE</scope>
    <source>
        <strain evidence="3">FC423</strain>
    </source>
</reference>
<dbReference type="GeneID" id="64702307"/>
<sequence length="850" mass="96806">MSHAIKPGFNALRLPCTTPGCNHWFKNKSGLTQHTNAVHLVLTSTAPSPSPCDSEGNFLPPGTSPPPLLDNAPDDWTPYSDRLEFELADYIFTKNQTPAVQIDHLLDIWAASLIRGGADTNVLFTDHCNVYKTIDSTPLGDVQWQSCSVKYTGEHAVDDTAPWMEDSYDVWFHDPRDVVRNMLANPDYALEMDLQPYREFVTETDERQWQDFMSGDWAWNQADKISDDPDTHGSMFVPNDYYPLYASIGNVRNNVRRAHRNVVAVIGFLAMPKTTKQHAKTANFHNFHRQLFHSSLSYILKNLKPAMMKPEVARFGDGHYRRVIYGLGPYIADYEEQVLLACIVKNWCAKCLSYRKSLDDDSLQCSRTYTEALIEECDHLALWDEFGIAAQLVPFTNDFPHANIHELIAPDLLHQIIKGAFKDHLVVWVEKYLVQTHGQMQADVILDDIDRRIAAVPAFSGLRRFPQGRNFQQWTGDDSKALIKVYLPAIEGYVSVEIVRTFRAFLEFCYLVRRNIITEKTLAEIDDALARFHQYREIFKSSGTILTFSLPRQHSMKHYHALIRLFGAPNGLCSSITESKHIKAMKEPWRRSSHYKALGQMLVTNQRLDKLTASHQDFRARRMLNGTLLEGTKCAQCIPELSIELDICNLAELVQWFLFKHSHPNNTRDPTEVTLLESPYYQGRISVFNSASSTFHAPSDLSGIGGMKHEYIRACPSWRNEGARNDCVFAITDSDTHGMGGMDVARVMAFFSLRQHGRQVPCAVVCWFDRVGDAPDPDTGMWMVKPAFSANRTPHFAVIHIDTIFRAAHLIPVYGTALLSPLIKFHHVLDIFKLFYVNKFADHHAFEIAY</sequence>
<evidence type="ECO:0000256" key="1">
    <source>
        <dbReference type="SAM" id="MobiDB-lite"/>
    </source>
</evidence>
<protein>
    <recommendedName>
        <fullName evidence="2">C2H2-type domain-containing protein</fullName>
    </recommendedName>
</protein>
<evidence type="ECO:0000313" key="4">
    <source>
        <dbReference type="Proteomes" id="UP000823399"/>
    </source>
</evidence>
<comment type="caution">
    <text evidence="3">The sequence shown here is derived from an EMBL/GenBank/DDBJ whole genome shotgun (WGS) entry which is preliminary data.</text>
</comment>
<dbReference type="OrthoDB" id="3199698at2759"/>
<feature type="region of interest" description="Disordered" evidence="1">
    <location>
        <begin position="46"/>
        <end position="65"/>
    </location>
</feature>
<accession>A0A9P7ETM6</accession>
<dbReference type="Pfam" id="PF18759">
    <property type="entry name" value="Plavaka"/>
    <property type="match status" value="1"/>
</dbReference>
<dbReference type="RefSeq" id="XP_041286115.1">
    <property type="nucleotide sequence ID" value="XM_041440048.1"/>
</dbReference>
<feature type="domain" description="C2H2-type" evidence="2">
    <location>
        <begin position="16"/>
        <end position="39"/>
    </location>
</feature>
<proteinExistence type="predicted"/>